<keyword evidence="2 8" id="KW-0808">Transferase</keyword>
<keyword evidence="3 8" id="KW-0548">Nucleotidyltransferase</keyword>
<dbReference type="Gene3D" id="3.40.50.300">
    <property type="entry name" value="P-loop containing nucleotide triphosphate hydrolases"/>
    <property type="match status" value="1"/>
</dbReference>
<evidence type="ECO:0000256" key="7">
    <source>
        <dbReference type="ARBA" id="ARBA00049244"/>
    </source>
</evidence>
<evidence type="ECO:0000256" key="4">
    <source>
        <dbReference type="ARBA" id="ARBA00022705"/>
    </source>
</evidence>
<accession>A0ABX0XNU5</accession>
<evidence type="ECO:0000256" key="6">
    <source>
        <dbReference type="ARBA" id="ARBA00034754"/>
    </source>
</evidence>
<evidence type="ECO:0000256" key="1">
    <source>
        <dbReference type="ARBA" id="ARBA00012417"/>
    </source>
</evidence>
<comment type="similarity">
    <text evidence="6">Belongs to the DNA polymerase HolA subunit family.</text>
</comment>
<proteinExistence type="inferred from homology"/>
<comment type="caution">
    <text evidence="8">The sequence shown here is derived from an EMBL/GenBank/DDBJ whole genome shotgun (WGS) entry which is preliminary data.</text>
</comment>
<dbReference type="GO" id="GO:0003887">
    <property type="term" value="F:DNA-directed DNA polymerase activity"/>
    <property type="evidence" value="ECO:0007669"/>
    <property type="project" value="UniProtKB-EC"/>
</dbReference>
<evidence type="ECO:0000256" key="2">
    <source>
        <dbReference type="ARBA" id="ARBA00022679"/>
    </source>
</evidence>
<dbReference type="Proteomes" id="UP000734218">
    <property type="component" value="Unassembled WGS sequence"/>
</dbReference>
<dbReference type="PANTHER" id="PTHR34388:SF1">
    <property type="entry name" value="DNA POLYMERASE III SUBUNIT DELTA"/>
    <property type="match status" value="1"/>
</dbReference>
<sequence>MKADTRSIGRALDAPSPEVRLYLLHGPDEGGSRSLSDRFAKAMGADAERVDLDGPSVAKDPARLVDEAASSSLFGERRFIRLRVNGDEAIVAVQALLAAEQAGHPVVVIAPQLKSSSALLKAVLAAPNALAFGSYALEGADAGRVVVDMGRDVGVRLTSELAIRIAEDCAGDRARIASELEKLMLYADAAPDRPREVDNTAVEQLGSGVVEDAPSQLVNDAFSGDPSALASGLSSLQQAERTPLLRAAQRRAVMLMEMRARIEGGESPDLVLGAATRTMFWKDKGPVSAQARLWTAAGLEEVVAALIDAELDLRGGGSGDEALDATLLNTGRRAARRR</sequence>
<evidence type="ECO:0000313" key="8">
    <source>
        <dbReference type="EMBL" id="NJC34945.1"/>
    </source>
</evidence>
<name>A0ABX0XNU5_9SPHN</name>
<gene>
    <name evidence="8" type="ORF">GGR88_002459</name>
</gene>
<dbReference type="NCBIfam" id="TIGR01128">
    <property type="entry name" value="holA"/>
    <property type="match status" value="1"/>
</dbReference>
<dbReference type="EMBL" id="JAATJE010000002">
    <property type="protein sequence ID" value="NJC34945.1"/>
    <property type="molecule type" value="Genomic_DNA"/>
</dbReference>
<protein>
    <recommendedName>
        <fullName evidence="1">DNA-directed DNA polymerase</fullName>
        <ecNumber evidence="1">2.7.7.7</ecNumber>
    </recommendedName>
</protein>
<evidence type="ECO:0000313" key="9">
    <source>
        <dbReference type="Proteomes" id="UP000734218"/>
    </source>
</evidence>
<keyword evidence="5" id="KW-0239">DNA-directed DNA polymerase</keyword>
<reference evidence="8 9" key="1">
    <citation type="submission" date="2020-03" db="EMBL/GenBank/DDBJ databases">
        <title>Genomic Encyclopedia of Type Strains, Phase IV (KMG-IV): sequencing the most valuable type-strain genomes for metagenomic binning, comparative biology and taxonomic classification.</title>
        <authorList>
            <person name="Goeker M."/>
        </authorList>
    </citation>
    <scope>NUCLEOTIDE SEQUENCE [LARGE SCALE GENOMIC DNA]</scope>
    <source>
        <strain evidence="8 9">DSM 27651</strain>
    </source>
</reference>
<dbReference type="InterPro" id="IPR005790">
    <property type="entry name" value="DNA_polIII_delta"/>
</dbReference>
<comment type="catalytic activity">
    <reaction evidence="7">
        <text>DNA(n) + a 2'-deoxyribonucleoside 5'-triphosphate = DNA(n+1) + diphosphate</text>
        <dbReference type="Rhea" id="RHEA:22508"/>
        <dbReference type="Rhea" id="RHEA-COMP:17339"/>
        <dbReference type="Rhea" id="RHEA-COMP:17340"/>
        <dbReference type="ChEBI" id="CHEBI:33019"/>
        <dbReference type="ChEBI" id="CHEBI:61560"/>
        <dbReference type="ChEBI" id="CHEBI:173112"/>
        <dbReference type="EC" id="2.7.7.7"/>
    </reaction>
</comment>
<dbReference type="EC" id="2.7.7.7" evidence="1"/>
<dbReference type="SUPFAM" id="SSF52540">
    <property type="entry name" value="P-loop containing nucleoside triphosphate hydrolases"/>
    <property type="match status" value="1"/>
</dbReference>
<evidence type="ECO:0000256" key="3">
    <source>
        <dbReference type="ARBA" id="ARBA00022695"/>
    </source>
</evidence>
<dbReference type="InterPro" id="IPR027417">
    <property type="entry name" value="P-loop_NTPase"/>
</dbReference>
<dbReference type="Gene3D" id="1.20.272.10">
    <property type="match status" value="1"/>
</dbReference>
<dbReference type="InterPro" id="IPR008921">
    <property type="entry name" value="DNA_pol3_clamp-load_cplx_C"/>
</dbReference>
<dbReference type="SUPFAM" id="SSF48019">
    <property type="entry name" value="post-AAA+ oligomerization domain-like"/>
    <property type="match status" value="1"/>
</dbReference>
<organism evidence="8 9">
    <name type="scientific">Sphingomonas jejuensis</name>
    <dbReference type="NCBI Taxonomy" id="904715"/>
    <lineage>
        <taxon>Bacteria</taxon>
        <taxon>Pseudomonadati</taxon>
        <taxon>Pseudomonadota</taxon>
        <taxon>Alphaproteobacteria</taxon>
        <taxon>Sphingomonadales</taxon>
        <taxon>Sphingomonadaceae</taxon>
        <taxon>Sphingomonas</taxon>
    </lineage>
</organism>
<dbReference type="RefSeq" id="WP_167955394.1">
    <property type="nucleotide sequence ID" value="NZ_JAATJE010000002.1"/>
</dbReference>
<dbReference type="PANTHER" id="PTHR34388">
    <property type="entry name" value="DNA POLYMERASE III SUBUNIT DELTA"/>
    <property type="match status" value="1"/>
</dbReference>
<keyword evidence="9" id="KW-1185">Reference proteome</keyword>
<keyword evidence="4" id="KW-0235">DNA replication</keyword>
<evidence type="ECO:0000256" key="5">
    <source>
        <dbReference type="ARBA" id="ARBA00022932"/>
    </source>
</evidence>